<accession>A0A7J7JL03</accession>
<feature type="compositionally biased region" description="Basic and acidic residues" evidence="6">
    <location>
        <begin position="148"/>
        <end position="163"/>
    </location>
</feature>
<evidence type="ECO:0000256" key="6">
    <source>
        <dbReference type="SAM" id="MobiDB-lite"/>
    </source>
</evidence>
<feature type="domain" description="BHLH" evidence="7">
    <location>
        <begin position="153"/>
        <end position="209"/>
    </location>
</feature>
<evidence type="ECO:0000256" key="5">
    <source>
        <dbReference type="SAM" id="Coils"/>
    </source>
</evidence>
<keyword evidence="9" id="KW-1185">Reference proteome</keyword>
<feature type="coiled-coil region" evidence="5">
    <location>
        <begin position="206"/>
        <end position="254"/>
    </location>
</feature>
<dbReference type="OrthoDB" id="690068at2759"/>
<protein>
    <submittedName>
        <fullName evidence="8">USF2</fullName>
    </submittedName>
</protein>
<evidence type="ECO:0000313" key="9">
    <source>
        <dbReference type="Proteomes" id="UP000593567"/>
    </source>
</evidence>
<dbReference type="SUPFAM" id="SSF47459">
    <property type="entry name" value="HLH, helix-loop-helix DNA-binding domain"/>
    <property type="match status" value="1"/>
</dbReference>
<feature type="region of interest" description="Disordered" evidence="6">
    <location>
        <begin position="131"/>
        <end position="163"/>
    </location>
</feature>
<evidence type="ECO:0000256" key="1">
    <source>
        <dbReference type="ARBA" id="ARBA00004123"/>
    </source>
</evidence>
<dbReference type="InterPro" id="IPR036638">
    <property type="entry name" value="HLH_DNA-bd_sf"/>
</dbReference>
<dbReference type="InterPro" id="IPR011598">
    <property type="entry name" value="bHLH_dom"/>
</dbReference>
<dbReference type="PANTHER" id="PTHR46117">
    <property type="entry name" value="FI24210P1"/>
    <property type="match status" value="1"/>
</dbReference>
<keyword evidence="4" id="KW-0539">Nucleus</keyword>
<dbReference type="AlphaFoldDB" id="A0A7J7JL03"/>
<gene>
    <name evidence="8" type="ORF">EB796_015380</name>
</gene>
<dbReference type="SMART" id="SM00353">
    <property type="entry name" value="HLH"/>
    <property type="match status" value="1"/>
</dbReference>
<evidence type="ECO:0000256" key="3">
    <source>
        <dbReference type="ARBA" id="ARBA00023163"/>
    </source>
</evidence>
<dbReference type="GO" id="GO:0000981">
    <property type="term" value="F:DNA-binding transcription factor activity, RNA polymerase II-specific"/>
    <property type="evidence" value="ECO:0007669"/>
    <property type="project" value="TreeGrafter"/>
</dbReference>
<dbReference type="PANTHER" id="PTHR46117:SF3">
    <property type="entry name" value="FI24210P1"/>
    <property type="match status" value="1"/>
</dbReference>
<organism evidence="8 9">
    <name type="scientific">Bugula neritina</name>
    <name type="common">Brown bryozoan</name>
    <name type="synonym">Sertularia neritina</name>
    <dbReference type="NCBI Taxonomy" id="10212"/>
    <lineage>
        <taxon>Eukaryota</taxon>
        <taxon>Metazoa</taxon>
        <taxon>Spiralia</taxon>
        <taxon>Lophotrochozoa</taxon>
        <taxon>Bryozoa</taxon>
        <taxon>Gymnolaemata</taxon>
        <taxon>Cheilostomatida</taxon>
        <taxon>Flustrina</taxon>
        <taxon>Buguloidea</taxon>
        <taxon>Bugulidae</taxon>
        <taxon>Bugula</taxon>
    </lineage>
</organism>
<dbReference type="GO" id="GO:0005634">
    <property type="term" value="C:nucleus"/>
    <property type="evidence" value="ECO:0007669"/>
    <property type="project" value="UniProtKB-SubCell"/>
</dbReference>
<evidence type="ECO:0000313" key="8">
    <source>
        <dbReference type="EMBL" id="KAF6026311.1"/>
    </source>
</evidence>
<dbReference type="EMBL" id="VXIV02002302">
    <property type="protein sequence ID" value="KAF6026311.1"/>
    <property type="molecule type" value="Genomic_DNA"/>
</dbReference>
<comment type="caution">
    <text evidence="8">The sequence shown here is derived from an EMBL/GenBank/DDBJ whole genome shotgun (WGS) entry which is preliminary data.</text>
</comment>
<keyword evidence="3" id="KW-0804">Transcription</keyword>
<feature type="region of interest" description="Disordered" evidence="6">
    <location>
        <begin position="1"/>
        <end position="36"/>
    </location>
</feature>
<dbReference type="Pfam" id="PF00010">
    <property type="entry name" value="HLH"/>
    <property type="match status" value="1"/>
</dbReference>
<proteinExistence type="predicted"/>
<keyword evidence="2" id="KW-0805">Transcription regulation</keyword>
<name>A0A7J7JL03_BUGNE</name>
<keyword evidence="5" id="KW-0175">Coiled coil</keyword>
<sequence>MDDLQPELGSSSMPDEVIKEPALVESSEEHTFQTEGGQPVSYRVLQVTEGDEQNIIATGLPAGAQVAQAVLSSPFTNSSADSNGDTTFTYIPASSVGAAGDSDTVVTSLNAPAGQFYVMMSPQDVIQSQRPTSRSLAASTAGAAGNKFNRDDRRRNTHNEVERRRRDKINNWIVTLSKLIPECAESSNSSNAVSKSGILSKACEYIADLKNANLRLAERLKEIETVSLETDALRQQLEQSKEEICMLRRTLEQNGLEVTGLPSAPLDAQS</sequence>
<comment type="subcellular location">
    <subcellularLocation>
        <location evidence="1">Nucleus</location>
    </subcellularLocation>
</comment>
<reference evidence="8" key="1">
    <citation type="submission" date="2020-06" db="EMBL/GenBank/DDBJ databases">
        <title>Draft genome of Bugula neritina, a colonial animal packing powerful symbionts and potential medicines.</title>
        <authorList>
            <person name="Rayko M."/>
        </authorList>
    </citation>
    <scope>NUCLEOTIDE SEQUENCE [LARGE SCALE GENOMIC DNA]</scope>
    <source>
        <strain evidence="8">Kwan_BN1</strain>
    </source>
</reference>
<evidence type="ECO:0000256" key="2">
    <source>
        <dbReference type="ARBA" id="ARBA00023015"/>
    </source>
</evidence>
<dbReference type="GO" id="GO:0000978">
    <property type="term" value="F:RNA polymerase II cis-regulatory region sequence-specific DNA binding"/>
    <property type="evidence" value="ECO:0007669"/>
    <property type="project" value="TreeGrafter"/>
</dbReference>
<evidence type="ECO:0000259" key="7">
    <source>
        <dbReference type="PROSITE" id="PS50888"/>
    </source>
</evidence>
<dbReference type="GO" id="GO:0046983">
    <property type="term" value="F:protein dimerization activity"/>
    <property type="evidence" value="ECO:0007669"/>
    <property type="project" value="InterPro"/>
</dbReference>
<dbReference type="PROSITE" id="PS50888">
    <property type="entry name" value="BHLH"/>
    <property type="match status" value="1"/>
</dbReference>
<evidence type="ECO:0000256" key="4">
    <source>
        <dbReference type="ARBA" id="ARBA00023242"/>
    </source>
</evidence>
<dbReference type="InterPro" id="IPR051732">
    <property type="entry name" value="USF"/>
</dbReference>
<dbReference type="Gene3D" id="4.10.280.10">
    <property type="entry name" value="Helix-loop-helix DNA-binding domain"/>
    <property type="match status" value="1"/>
</dbReference>
<dbReference type="Proteomes" id="UP000593567">
    <property type="component" value="Unassembled WGS sequence"/>
</dbReference>